<dbReference type="AlphaFoldDB" id="A0A9P4NEP4"/>
<protein>
    <submittedName>
        <fullName evidence="2">Uncharacterized protein</fullName>
    </submittedName>
</protein>
<comment type="caution">
    <text evidence="2">The sequence shown here is derived from an EMBL/GenBank/DDBJ whole genome shotgun (WGS) entry which is preliminary data.</text>
</comment>
<reference evidence="2" key="1">
    <citation type="journal article" date="2020" name="Stud. Mycol.">
        <title>101 Dothideomycetes genomes: a test case for predicting lifestyles and emergence of pathogens.</title>
        <authorList>
            <person name="Haridas S."/>
            <person name="Albert R."/>
            <person name="Binder M."/>
            <person name="Bloem J."/>
            <person name="Labutti K."/>
            <person name="Salamov A."/>
            <person name="Andreopoulos B."/>
            <person name="Baker S."/>
            <person name="Barry K."/>
            <person name="Bills G."/>
            <person name="Bluhm B."/>
            <person name="Cannon C."/>
            <person name="Castanera R."/>
            <person name="Culley D."/>
            <person name="Daum C."/>
            <person name="Ezra D."/>
            <person name="Gonzalez J."/>
            <person name="Henrissat B."/>
            <person name="Kuo A."/>
            <person name="Liang C."/>
            <person name="Lipzen A."/>
            <person name="Lutzoni F."/>
            <person name="Magnuson J."/>
            <person name="Mondo S."/>
            <person name="Nolan M."/>
            <person name="Ohm R."/>
            <person name="Pangilinan J."/>
            <person name="Park H.-J."/>
            <person name="Ramirez L."/>
            <person name="Alfaro M."/>
            <person name="Sun H."/>
            <person name="Tritt A."/>
            <person name="Yoshinaga Y."/>
            <person name="Zwiers L.-H."/>
            <person name="Turgeon B."/>
            <person name="Goodwin S."/>
            <person name="Spatafora J."/>
            <person name="Crous P."/>
            <person name="Grigoriev I."/>
        </authorList>
    </citation>
    <scope>NUCLEOTIDE SEQUENCE</scope>
    <source>
        <strain evidence="2">CBS 130266</strain>
    </source>
</reference>
<organism evidence="2 3">
    <name type="scientific">Tothia fuscella</name>
    <dbReference type="NCBI Taxonomy" id="1048955"/>
    <lineage>
        <taxon>Eukaryota</taxon>
        <taxon>Fungi</taxon>
        <taxon>Dikarya</taxon>
        <taxon>Ascomycota</taxon>
        <taxon>Pezizomycotina</taxon>
        <taxon>Dothideomycetes</taxon>
        <taxon>Pleosporomycetidae</taxon>
        <taxon>Venturiales</taxon>
        <taxon>Cylindrosympodiaceae</taxon>
        <taxon>Tothia</taxon>
    </lineage>
</organism>
<feature type="compositionally biased region" description="Acidic residues" evidence="1">
    <location>
        <begin position="101"/>
        <end position="115"/>
    </location>
</feature>
<feature type="region of interest" description="Disordered" evidence="1">
    <location>
        <begin position="97"/>
        <end position="235"/>
    </location>
</feature>
<keyword evidence="3" id="KW-1185">Reference proteome</keyword>
<feature type="region of interest" description="Disordered" evidence="1">
    <location>
        <begin position="24"/>
        <end position="64"/>
    </location>
</feature>
<evidence type="ECO:0000256" key="1">
    <source>
        <dbReference type="SAM" id="MobiDB-lite"/>
    </source>
</evidence>
<evidence type="ECO:0000313" key="2">
    <source>
        <dbReference type="EMBL" id="KAF2418015.1"/>
    </source>
</evidence>
<evidence type="ECO:0000313" key="3">
    <source>
        <dbReference type="Proteomes" id="UP000800235"/>
    </source>
</evidence>
<feature type="compositionally biased region" description="Polar residues" evidence="1">
    <location>
        <begin position="39"/>
        <end position="58"/>
    </location>
</feature>
<proteinExistence type="predicted"/>
<gene>
    <name evidence="2" type="ORF">EJ08DRAFT_666363</name>
</gene>
<accession>A0A9P4NEP4</accession>
<name>A0A9P4NEP4_9PEZI</name>
<dbReference type="Proteomes" id="UP000800235">
    <property type="component" value="Unassembled WGS sequence"/>
</dbReference>
<dbReference type="EMBL" id="MU007133">
    <property type="protein sequence ID" value="KAF2418015.1"/>
    <property type="molecule type" value="Genomic_DNA"/>
</dbReference>
<sequence length="235" mass="25506">MQKLDQKKRPPVYNDRLSVLDFRPKKRRLNKPHTPSPLAVQTLTPTSTLSETVGSATASPRDDDALLGWDAAEFTEELVEKCATLLLDAVMEALPVGEVSSDADDEDGDGDEGSVSEDAASVGTGAWGKEGDGSEILPQIVIDDDETEDEWRPNAKLQQKKNSNAEKKPRARRKPTTNERTRRGSTGSVKSLRSARKSTAKGKENYVDESSQADDTAGATPRPERRASRSQVGAS</sequence>